<comment type="caution">
    <text evidence="2">The sequence shown here is derived from an EMBL/GenBank/DDBJ whole genome shotgun (WGS) entry which is preliminary data.</text>
</comment>
<feature type="transmembrane region" description="Helical" evidence="1">
    <location>
        <begin position="34"/>
        <end position="59"/>
    </location>
</feature>
<sequence>MKIAQNPWGPVNPPDFLQAFDGGGVGGIAVLLNIILRTLIVVAGIYAVINLVIAGLAFISASGDPKRISDATAKIWQSLLGLLVAAGAFLIAAIIGEILYGNPGALLNIQYFTPQ</sequence>
<reference evidence="2 3" key="1">
    <citation type="journal article" date="2016" name="Nat. Commun.">
        <title>Thousands of microbial genomes shed light on interconnected biogeochemical processes in an aquifer system.</title>
        <authorList>
            <person name="Anantharaman K."/>
            <person name="Brown C.T."/>
            <person name="Hug L.A."/>
            <person name="Sharon I."/>
            <person name="Castelle C.J."/>
            <person name="Probst A.J."/>
            <person name="Thomas B.C."/>
            <person name="Singh A."/>
            <person name="Wilkins M.J."/>
            <person name="Karaoz U."/>
            <person name="Brodie E.L."/>
            <person name="Williams K.H."/>
            <person name="Hubbard S.S."/>
            <person name="Banfield J.F."/>
        </authorList>
    </citation>
    <scope>NUCLEOTIDE SEQUENCE [LARGE SCALE GENOMIC DNA]</scope>
</reference>
<name>A0A1F8BIW1_9BACT</name>
<evidence type="ECO:0008006" key="4">
    <source>
        <dbReference type="Google" id="ProtNLM"/>
    </source>
</evidence>
<dbReference type="STRING" id="1802521.A2893_00495"/>
<dbReference type="AlphaFoldDB" id="A0A1F8BIW1"/>
<keyword evidence="1" id="KW-0812">Transmembrane</keyword>
<feature type="transmembrane region" description="Helical" evidence="1">
    <location>
        <begin position="79"/>
        <end position="100"/>
    </location>
</feature>
<proteinExistence type="predicted"/>
<dbReference type="EMBL" id="MGHH01000014">
    <property type="protein sequence ID" value="OGM63973.1"/>
    <property type="molecule type" value="Genomic_DNA"/>
</dbReference>
<accession>A0A1F8BIW1</accession>
<evidence type="ECO:0000313" key="3">
    <source>
        <dbReference type="Proteomes" id="UP000176725"/>
    </source>
</evidence>
<protein>
    <recommendedName>
        <fullName evidence="4">Integral membrane protein</fullName>
    </recommendedName>
</protein>
<gene>
    <name evidence="2" type="ORF">A2893_00495</name>
</gene>
<dbReference type="Proteomes" id="UP000176725">
    <property type="component" value="Unassembled WGS sequence"/>
</dbReference>
<organism evidence="2 3">
    <name type="scientific">Candidatus Woesebacteria bacterium RIFCSPLOWO2_01_FULL_39_25</name>
    <dbReference type="NCBI Taxonomy" id="1802521"/>
    <lineage>
        <taxon>Bacteria</taxon>
        <taxon>Candidatus Woeseibacteriota</taxon>
    </lineage>
</organism>
<keyword evidence="1" id="KW-0472">Membrane</keyword>
<evidence type="ECO:0000313" key="2">
    <source>
        <dbReference type="EMBL" id="OGM63973.1"/>
    </source>
</evidence>
<evidence type="ECO:0000256" key="1">
    <source>
        <dbReference type="SAM" id="Phobius"/>
    </source>
</evidence>
<keyword evidence="1" id="KW-1133">Transmembrane helix</keyword>